<evidence type="ECO:0000256" key="1">
    <source>
        <dbReference type="ARBA" id="ARBA00024336"/>
    </source>
</evidence>
<dbReference type="Proteomes" id="UP000183832">
    <property type="component" value="Unassembled WGS sequence"/>
</dbReference>
<reference evidence="3 4" key="1">
    <citation type="submission" date="2015-04" db="EMBL/GenBank/DDBJ databases">
        <authorList>
            <person name="Syromyatnikov M.Y."/>
            <person name="Popov V.N."/>
        </authorList>
    </citation>
    <scope>NUCLEOTIDE SEQUENCE [LARGE SCALE GENOMIC DNA]</scope>
</reference>
<dbReference type="PANTHER" id="PTHR21705:SF12">
    <property type="entry name" value="FHF COMPLEX SUBUNIT HOOK-INTERACTING PROTEIN C-TERMINAL DOMAIN-CONTAINING PROTEIN"/>
    <property type="match status" value="1"/>
</dbReference>
<dbReference type="InterPro" id="IPR045669">
    <property type="entry name" value="FHIP_C"/>
</dbReference>
<dbReference type="InterPro" id="IPR019384">
    <property type="entry name" value="FHIP"/>
</dbReference>
<protein>
    <submittedName>
        <fullName evidence="3">CLUMA_CG011349, isoform A</fullName>
    </submittedName>
</protein>
<accession>A0A1J1IHP7</accession>
<dbReference type="PANTHER" id="PTHR21705">
    <property type="entry name" value="RAI16 PROTEIN-RELATED"/>
    <property type="match status" value="1"/>
</dbReference>
<dbReference type="EMBL" id="CVRI01000047">
    <property type="protein sequence ID" value="CRK97977.1"/>
    <property type="molecule type" value="Genomic_DNA"/>
</dbReference>
<organism evidence="3 4">
    <name type="scientific">Clunio marinus</name>
    <dbReference type="NCBI Taxonomy" id="568069"/>
    <lineage>
        <taxon>Eukaryota</taxon>
        <taxon>Metazoa</taxon>
        <taxon>Ecdysozoa</taxon>
        <taxon>Arthropoda</taxon>
        <taxon>Hexapoda</taxon>
        <taxon>Insecta</taxon>
        <taxon>Pterygota</taxon>
        <taxon>Neoptera</taxon>
        <taxon>Endopterygota</taxon>
        <taxon>Diptera</taxon>
        <taxon>Nematocera</taxon>
        <taxon>Chironomoidea</taxon>
        <taxon>Chironomidae</taxon>
        <taxon>Clunio</taxon>
    </lineage>
</organism>
<dbReference type="Pfam" id="PF19314">
    <property type="entry name" value="DUF5917"/>
    <property type="match status" value="1"/>
</dbReference>
<feature type="domain" description="FHF complex subunit HOOK-interacting protein C-terminal" evidence="2">
    <location>
        <begin position="611"/>
        <end position="702"/>
    </location>
</feature>
<keyword evidence="4" id="KW-1185">Reference proteome</keyword>
<evidence type="ECO:0000313" key="4">
    <source>
        <dbReference type="Proteomes" id="UP000183832"/>
    </source>
</evidence>
<dbReference type="OrthoDB" id="5350595at2759"/>
<proteinExistence type="inferred from homology"/>
<evidence type="ECO:0000313" key="3">
    <source>
        <dbReference type="EMBL" id="CRK97977.1"/>
    </source>
</evidence>
<gene>
    <name evidence="3" type="primary">putative Protein FAM160B1</name>
    <name evidence="3" type="ORF">CLUMA_CG011349</name>
</gene>
<dbReference type="InterPro" id="IPR045668">
    <property type="entry name" value="FHIP_KELAA_motif"/>
</dbReference>
<dbReference type="Pfam" id="PF19311">
    <property type="entry name" value="KELAA"/>
    <property type="match status" value="1"/>
</dbReference>
<dbReference type="STRING" id="568069.A0A1J1IHP7"/>
<dbReference type="Pfam" id="PF10257">
    <property type="entry name" value="RAI16-like"/>
    <property type="match status" value="1"/>
</dbReference>
<dbReference type="AlphaFoldDB" id="A0A1J1IHP7"/>
<name>A0A1J1IHP7_9DIPT</name>
<evidence type="ECO:0000259" key="2">
    <source>
        <dbReference type="Pfam" id="PF19314"/>
    </source>
</evidence>
<comment type="similarity">
    <text evidence="1">Belongs to the FHIP family.</text>
</comment>
<sequence>MFGRVLESIEQVVAPNPTLFQSFEHYWKLIKVFYTNTNQSDRHIDDTNIPFYLEQMLQILIKEQDEVKEYHRMKMQSPEKHIEKKLAECMEFMLENKPLDLMVDLAISEKPVGCRQLVLRWSRKYLTCLEHPVIAHGSIFKPLLKLMTVCNGTMASPYELDEILFLEAVSGLVGKTPEYVKLFIPPHQFSDSTTEGIFSTKTPKDNQLFASSKLEPNIRRISLMVSDDEEIKYNGEETVQKKTITPSPKKILKNCNCDDGDRFILLDAIMSYLESADSKIVVRACEAILILVSLKQLHNHCSAVNASFTELCHVIGEKLFFCAEQIPEDMDLGDIDDCNVSWGLFPRDDQSHFIGRYQLTSFLCWLDFTDFLTKENLLVSDLVGMLFREQVLERIIEPNLLELNPVFGLVMTSKIIKQIHSENLLEEIATWLVGTEINGTDCLLNILIENAQDNPNILLQTLQFVEALLDNPNERILHSMLFIYVNNRGYYDSLKAHEIDSWSDEEEKREKRRGSVESSIKSKTMAPNNILKVINNFLLLLPRQLMAESVGTCYEEYMQDASRHYKLWINKTSKFHWPIEASSPIKRVRNKSPTTAECNDSGISEEYSFYEGPLLRLLFNQIRNMGEQPYEMNLASIAILSKLALLPHPYLHEILLSTEIPIVCGASTLFTVIQSLSKKLLAEIPRYPEFSNKIRDTAKRLLTNPPLLKEDSEGQNPHVADESDSLFEALIVLEEFCKELAAIAFIKYHHATE</sequence>